<keyword evidence="6" id="KW-0472">Membrane</keyword>
<dbReference type="Proteomes" id="UP000784700">
    <property type="component" value="Unassembled WGS sequence"/>
</dbReference>
<evidence type="ECO:0000313" key="9">
    <source>
        <dbReference type="Proteomes" id="UP000784700"/>
    </source>
</evidence>
<dbReference type="SUPFAM" id="SSF49401">
    <property type="entry name" value="Bacterial adhesins"/>
    <property type="match status" value="1"/>
</dbReference>
<evidence type="ECO:0000259" key="7">
    <source>
        <dbReference type="PROSITE" id="PS50847"/>
    </source>
</evidence>
<comment type="caution">
    <text evidence="8">The sequence shown here is derived from an EMBL/GenBank/DDBJ whole genome shotgun (WGS) entry which is preliminary data.</text>
</comment>
<keyword evidence="3" id="KW-0732">Signal</keyword>
<dbReference type="InterPro" id="IPR019931">
    <property type="entry name" value="LPXTG_anchor"/>
</dbReference>
<evidence type="ECO:0000256" key="3">
    <source>
        <dbReference type="ARBA" id="ARBA00022729"/>
    </source>
</evidence>
<feature type="compositionally biased region" description="Low complexity" evidence="5">
    <location>
        <begin position="186"/>
        <end position="222"/>
    </location>
</feature>
<dbReference type="Gene3D" id="2.60.40.740">
    <property type="match status" value="1"/>
</dbReference>
<keyword evidence="6" id="KW-1133">Transmembrane helix</keyword>
<evidence type="ECO:0000256" key="2">
    <source>
        <dbReference type="ARBA" id="ARBA00022525"/>
    </source>
</evidence>
<accession>A0A9Q8INZ9</accession>
<feature type="compositionally biased region" description="Polar residues" evidence="5">
    <location>
        <begin position="174"/>
        <end position="183"/>
    </location>
</feature>
<feature type="region of interest" description="Disordered" evidence="5">
    <location>
        <begin position="279"/>
        <end position="300"/>
    </location>
</feature>
<evidence type="ECO:0000313" key="8">
    <source>
        <dbReference type="EMBL" id="TPR43821.1"/>
    </source>
</evidence>
<organism evidence="8 9">
    <name type="scientific">Apilactobacillus micheneri</name>
    <dbReference type="NCBI Taxonomy" id="1899430"/>
    <lineage>
        <taxon>Bacteria</taxon>
        <taxon>Bacillati</taxon>
        <taxon>Bacillota</taxon>
        <taxon>Bacilli</taxon>
        <taxon>Lactobacillales</taxon>
        <taxon>Lactobacillaceae</taxon>
        <taxon>Apilactobacillus</taxon>
    </lineage>
</organism>
<protein>
    <submittedName>
        <fullName evidence="8">LPXTG cell wall anchor domain-containing protein</fullName>
    </submittedName>
</protein>
<feature type="compositionally biased region" description="Basic and acidic residues" evidence="5">
    <location>
        <begin position="286"/>
        <end position="295"/>
    </location>
</feature>
<dbReference type="Pfam" id="PF00746">
    <property type="entry name" value="Gram_pos_anchor"/>
    <property type="match status" value="1"/>
</dbReference>
<proteinExistence type="predicted"/>
<keyword evidence="6" id="KW-0812">Transmembrane</keyword>
<reference evidence="8" key="1">
    <citation type="submission" date="2018-08" db="EMBL/GenBank/DDBJ databases">
        <title>Comparative genomics of wild bee and flower associated Lactobacillus reveals potential adaptation to the bee host.</title>
        <authorList>
            <person name="Vuong H.Q."/>
            <person name="Mcfrederick Q.S."/>
        </authorList>
    </citation>
    <scope>NUCLEOTIDE SEQUENCE</scope>
    <source>
        <strain evidence="8">HV_63</strain>
    </source>
</reference>
<feature type="domain" description="Gram-positive cocci surface proteins LPxTG" evidence="7">
    <location>
        <begin position="346"/>
        <end position="378"/>
    </location>
</feature>
<keyword evidence="2" id="KW-0964">Secreted</keyword>
<keyword evidence="4" id="KW-0572">Peptidoglycan-anchor</keyword>
<dbReference type="GO" id="GO:0005518">
    <property type="term" value="F:collagen binding"/>
    <property type="evidence" value="ECO:0007669"/>
    <property type="project" value="InterPro"/>
</dbReference>
<evidence type="ECO:0000256" key="4">
    <source>
        <dbReference type="ARBA" id="ARBA00023088"/>
    </source>
</evidence>
<feature type="region of interest" description="Disordered" evidence="5">
    <location>
        <begin position="174"/>
        <end position="245"/>
    </location>
</feature>
<dbReference type="RefSeq" id="WP_140936310.1">
    <property type="nucleotide sequence ID" value="NZ_QUBF01000004.1"/>
</dbReference>
<evidence type="ECO:0000256" key="5">
    <source>
        <dbReference type="SAM" id="MobiDB-lite"/>
    </source>
</evidence>
<keyword evidence="1" id="KW-0134">Cell wall</keyword>
<gene>
    <name evidence="8" type="ORF">DY130_05160</name>
</gene>
<evidence type="ECO:0000256" key="1">
    <source>
        <dbReference type="ARBA" id="ARBA00022512"/>
    </source>
</evidence>
<dbReference type="EMBL" id="QUBG01000004">
    <property type="protein sequence ID" value="TPR43821.1"/>
    <property type="molecule type" value="Genomic_DNA"/>
</dbReference>
<dbReference type="Pfam" id="PF05737">
    <property type="entry name" value="Collagen_bind"/>
    <property type="match status" value="1"/>
</dbReference>
<sequence>MESVKGTKDNSITDNSWMINKYGWISHNDPNKIIWNINFNPANNNIKNVKLSDILSPNQTFLGNVSATSGHVDTNNDNQFISDNQSIPVSVNNNNGHLDFNLNNGGAINKDVSLVYETQFNQSSNNSLSDATNNVTISAQNNVGNASDNSNPNFISQSVGARILSGGYGIANGNQTNHTVTEPNESHNNTTNLNNSTNTPSNNYSNSSQSTPVSNNNQHNNNSFTPVHENSNDVKTNNSLNDNKSSEKYATTKIKIPNQLSHSQNNNLNIPIHNKVSDMINNNHKLPNDNKDKKNSGNNKNFVVNKELKHSKKLSYKKNVISHPTVKPNNQHNEPNMFINNKTQKLPQTGNSDNNLSLIGLLMLSISTIFFAIFKHRY</sequence>
<dbReference type="InterPro" id="IPR008456">
    <property type="entry name" value="Collagen-bd_dom"/>
</dbReference>
<dbReference type="AlphaFoldDB" id="A0A9Q8INZ9"/>
<feature type="transmembrane region" description="Helical" evidence="6">
    <location>
        <begin position="356"/>
        <end position="374"/>
    </location>
</feature>
<dbReference type="PROSITE" id="PS50847">
    <property type="entry name" value="GRAM_POS_ANCHORING"/>
    <property type="match status" value="1"/>
</dbReference>
<name>A0A9Q8INZ9_9LACO</name>
<dbReference type="NCBIfam" id="TIGR01167">
    <property type="entry name" value="LPXTG_anchor"/>
    <property type="match status" value="1"/>
</dbReference>
<dbReference type="InterPro" id="IPR008966">
    <property type="entry name" value="Adhesion_dom_sf"/>
</dbReference>
<feature type="compositionally biased region" description="Polar residues" evidence="5">
    <location>
        <begin position="223"/>
        <end position="243"/>
    </location>
</feature>
<evidence type="ECO:0000256" key="6">
    <source>
        <dbReference type="SAM" id="Phobius"/>
    </source>
</evidence>